<organism evidence="1 2">
    <name type="scientific">Daphnia magna</name>
    <dbReference type="NCBI Taxonomy" id="35525"/>
    <lineage>
        <taxon>Eukaryota</taxon>
        <taxon>Metazoa</taxon>
        <taxon>Ecdysozoa</taxon>
        <taxon>Arthropoda</taxon>
        <taxon>Crustacea</taxon>
        <taxon>Branchiopoda</taxon>
        <taxon>Diplostraca</taxon>
        <taxon>Cladocera</taxon>
        <taxon>Anomopoda</taxon>
        <taxon>Daphniidae</taxon>
        <taxon>Daphnia</taxon>
    </lineage>
</organism>
<name>A0ABR0ALF6_9CRUS</name>
<dbReference type="Proteomes" id="UP001234178">
    <property type="component" value="Unassembled WGS sequence"/>
</dbReference>
<accession>A0ABR0ALF6</accession>
<protein>
    <submittedName>
        <fullName evidence="1">Uncharacterized protein</fullName>
    </submittedName>
</protein>
<keyword evidence="2" id="KW-1185">Reference proteome</keyword>
<evidence type="ECO:0000313" key="2">
    <source>
        <dbReference type="Proteomes" id="UP001234178"/>
    </source>
</evidence>
<dbReference type="EMBL" id="JAOYFB010000038">
    <property type="protein sequence ID" value="KAK4025943.1"/>
    <property type="molecule type" value="Genomic_DNA"/>
</dbReference>
<evidence type="ECO:0000313" key="1">
    <source>
        <dbReference type="EMBL" id="KAK4025943.1"/>
    </source>
</evidence>
<comment type="caution">
    <text evidence="1">The sequence shown here is derived from an EMBL/GenBank/DDBJ whole genome shotgun (WGS) entry which is preliminary data.</text>
</comment>
<sequence length="75" mass="8970">MLYTFVDVITEAFRNRINSVYKTGEHLREDKDIKDYGTNLFHYNNPVYWFILSNHERFGNVVLVEGEDIRNEKQG</sequence>
<gene>
    <name evidence="1" type="ORF">OUZ56_014975</name>
</gene>
<reference evidence="1 2" key="1">
    <citation type="journal article" date="2023" name="Nucleic Acids Res.">
        <title>The hologenome of Daphnia magna reveals possible DNA methylation and microbiome-mediated evolution of the host genome.</title>
        <authorList>
            <person name="Chaturvedi A."/>
            <person name="Li X."/>
            <person name="Dhandapani V."/>
            <person name="Marshall H."/>
            <person name="Kissane S."/>
            <person name="Cuenca-Cambronero M."/>
            <person name="Asole G."/>
            <person name="Calvet F."/>
            <person name="Ruiz-Romero M."/>
            <person name="Marangio P."/>
            <person name="Guigo R."/>
            <person name="Rago D."/>
            <person name="Mirbahai L."/>
            <person name="Eastwood N."/>
            <person name="Colbourne J.K."/>
            <person name="Zhou J."/>
            <person name="Mallon E."/>
            <person name="Orsini L."/>
        </authorList>
    </citation>
    <scope>NUCLEOTIDE SEQUENCE [LARGE SCALE GENOMIC DNA]</scope>
    <source>
        <strain evidence="1">LRV0_1</strain>
    </source>
</reference>
<proteinExistence type="predicted"/>